<dbReference type="AlphaFoldDB" id="A0A0U1QZ22"/>
<gene>
    <name evidence="1" type="ordered locus">YpsIP31758_2528</name>
</gene>
<evidence type="ECO:0000313" key="2">
    <source>
        <dbReference type="Proteomes" id="UP000002412"/>
    </source>
</evidence>
<protein>
    <submittedName>
        <fullName evidence="1">Uncharacterized protein</fullName>
    </submittedName>
</protein>
<reference evidence="1 2" key="1">
    <citation type="journal article" date="2007" name="PLoS Genet.">
        <title>The complete genome sequence of Yersinia pseudotuberculosis IP31758, the causative agent of Far East scarlet-like fever.</title>
        <authorList>
            <person name="Eppinger M."/>
            <person name="Rosovitz M.J."/>
            <person name="Fricke W.F."/>
            <person name="Rasko D.A."/>
            <person name="Kokorina G."/>
            <person name="Fayolle C."/>
            <person name="Lindler L.E."/>
            <person name="Carniel E."/>
            <person name="Ravel J."/>
        </authorList>
    </citation>
    <scope>NUCLEOTIDE SEQUENCE [LARGE SCALE GENOMIC DNA]</scope>
    <source>
        <strain evidence="1 2">IP 31758</strain>
    </source>
</reference>
<evidence type="ECO:0000313" key="1">
    <source>
        <dbReference type="EMBL" id="ABS48015.1"/>
    </source>
</evidence>
<sequence length="45" mass="5000">MPTSQKSLHLDRQKSLCSGTDHHPRALMVMINSSFNCGVVVFLVN</sequence>
<dbReference type="KEGG" id="ypi:YpsIP31758_2528"/>
<dbReference type="Proteomes" id="UP000002412">
    <property type="component" value="Chromosome"/>
</dbReference>
<accession>A0A0U1QZ22</accession>
<organism evidence="1 2">
    <name type="scientific">Yersinia pseudotuberculosis serotype O:1b (strain IP 31758)</name>
    <dbReference type="NCBI Taxonomy" id="349747"/>
    <lineage>
        <taxon>Bacteria</taxon>
        <taxon>Pseudomonadati</taxon>
        <taxon>Pseudomonadota</taxon>
        <taxon>Gammaproteobacteria</taxon>
        <taxon>Enterobacterales</taxon>
        <taxon>Yersiniaceae</taxon>
        <taxon>Yersinia</taxon>
    </lineage>
</organism>
<name>A0A0U1QZ22_YERP3</name>
<proteinExistence type="predicted"/>
<dbReference type="EMBL" id="CP000720">
    <property type="protein sequence ID" value="ABS48015.1"/>
    <property type="molecule type" value="Genomic_DNA"/>
</dbReference>
<dbReference type="HOGENOM" id="CLU_3207241_0_0_6"/>